<evidence type="ECO:0000313" key="1">
    <source>
        <dbReference type="EMBL" id="KAI3693179.1"/>
    </source>
</evidence>
<accession>A0ACB8Z5B3</accession>
<gene>
    <name evidence="1" type="ORF">L6452_33010</name>
</gene>
<name>A0ACB8Z5B3_ARCLA</name>
<keyword evidence="2" id="KW-1185">Reference proteome</keyword>
<evidence type="ECO:0000313" key="2">
    <source>
        <dbReference type="Proteomes" id="UP001055879"/>
    </source>
</evidence>
<reference evidence="2" key="1">
    <citation type="journal article" date="2022" name="Mol. Ecol. Resour.">
        <title>The genomes of chicory, endive, great burdock and yacon provide insights into Asteraceae palaeo-polyploidization history and plant inulin production.</title>
        <authorList>
            <person name="Fan W."/>
            <person name="Wang S."/>
            <person name="Wang H."/>
            <person name="Wang A."/>
            <person name="Jiang F."/>
            <person name="Liu H."/>
            <person name="Zhao H."/>
            <person name="Xu D."/>
            <person name="Zhang Y."/>
        </authorList>
    </citation>
    <scope>NUCLEOTIDE SEQUENCE [LARGE SCALE GENOMIC DNA]</scope>
    <source>
        <strain evidence="2">cv. Niubang</strain>
    </source>
</reference>
<dbReference type="EMBL" id="CM042057">
    <property type="protein sequence ID" value="KAI3693179.1"/>
    <property type="molecule type" value="Genomic_DNA"/>
</dbReference>
<dbReference type="Proteomes" id="UP001055879">
    <property type="component" value="Linkage Group LG11"/>
</dbReference>
<organism evidence="1 2">
    <name type="scientific">Arctium lappa</name>
    <name type="common">Greater burdock</name>
    <name type="synonym">Lappa major</name>
    <dbReference type="NCBI Taxonomy" id="4217"/>
    <lineage>
        <taxon>Eukaryota</taxon>
        <taxon>Viridiplantae</taxon>
        <taxon>Streptophyta</taxon>
        <taxon>Embryophyta</taxon>
        <taxon>Tracheophyta</taxon>
        <taxon>Spermatophyta</taxon>
        <taxon>Magnoliopsida</taxon>
        <taxon>eudicotyledons</taxon>
        <taxon>Gunneridae</taxon>
        <taxon>Pentapetalae</taxon>
        <taxon>asterids</taxon>
        <taxon>campanulids</taxon>
        <taxon>Asterales</taxon>
        <taxon>Asteraceae</taxon>
        <taxon>Carduoideae</taxon>
        <taxon>Cardueae</taxon>
        <taxon>Arctiinae</taxon>
        <taxon>Arctium</taxon>
    </lineage>
</organism>
<proteinExistence type="predicted"/>
<protein>
    <submittedName>
        <fullName evidence="1">Uncharacterized protein</fullName>
    </submittedName>
</protein>
<sequence length="98" mass="11585">MYEAEMRQVGVPSFDWSHCFKDDFQSSFMPWDIHENYCFLMKLEEKNSGFNSICSSVLDLEEITTGFQERLWSLLSKTFPVQDIHFMAPLYAWKSVVL</sequence>
<comment type="caution">
    <text evidence="1">The sequence shown here is derived from an EMBL/GenBank/DDBJ whole genome shotgun (WGS) entry which is preliminary data.</text>
</comment>
<reference evidence="1 2" key="2">
    <citation type="journal article" date="2022" name="Mol. Ecol. Resour.">
        <title>The genomes of chicory, endive, great burdock and yacon provide insights into Asteraceae paleo-polyploidization history and plant inulin production.</title>
        <authorList>
            <person name="Fan W."/>
            <person name="Wang S."/>
            <person name="Wang H."/>
            <person name="Wang A."/>
            <person name="Jiang F."/>
            <person name="Liu H."/>
            <person name="Zhao H."/>
            <person name="Xu D."/>
            <person name="Zhang Y."/>
        </authorList>
    </citation>
    <scope>NUCLEOTIDE SEQUENCE [LARGE SCALE GENOMIC DNA]</scope>
    <source>
        <strain evidence="2">cv. Niubang</strain>
    </source>
</reference>